<proteinExistence type="predicted"/>
<dbReference type="AlphaFoldDB" id="A0A6C0HGP8"/>
<dbReference type="EMBL" id="MN739955">
    <property type="protein sequence ID" value="QHT79798.1"/>
    <property type="molecule type" value="Genomic_DNA"/>
</dbReference>
<protein>
    <submittedName>
        <fullName evidence="1">Uncharacterized protein</fullName>
    </submittedName>
</protein>
<reference evidence="1" key="1">
    <citation type="journal article" date="2020" name="Nature">
        <title>Giant virus diversity and host interactions through global metagenomics.</title>
        <authorList>
            <person name="Schulz F."/>
            <person name="Roux S."/>
            <person name="Paez-Espino D."/>
            <person name="Jungbluth S."/>
            <person name="Walsh D.A."/>
            <person name="Denef V.J."/>
            <person name="McMahon K.D."/>
            <person name="Konstantinidis K.T."/>
            <person name="Eloe-Fadrosh E.A."/>
            <person name="Kyrpides N.C."/>
            <person name="Woyke T."/>
        </authorList>
    </citation>
    <scope>NUCLEOTIDE SEQUENCE</scope>
    <source>
        <strain evidence="1">GVMAG-M-3300023184-105</strain>
    </source>
</reference>
<sequence length="45" mass="5263">MEILVSIYAFFSYIKEKIFGRPYIPVPEDEETVAVFDMAAVYNKK</sequence>
<organism evidence="1">
    <name type="scientific">viral metagenome</name>
    <dbReference type="NCBI Taxonomy" id="1070528"/>
    <lineage>
        <taxon>unclassified sequences</taxon>
        <taxon>metagenomes</taxon>
        <taxon>organismal metagenomes</taxon>
    </lineage>
</organism>
<evidence type="ECO:0000313" key="1">
    <source>
        <dbReference type="EMBL" id="QHT79798.1"/>
    </source>
</evidence>
<accession>A0A6C0HGP8</accession>
<name>A0A6C0HGP8_9ZZZZ</name>